<dbReference type="CDD" id="cd00093">
    <property type="entry name" value="HTH_XRE"/>
    <property type="match status" value="1"/>
</dbReference>
<accession>A0ABY4VCW5</accession>
<name>A0ABY4VCW5_9GAMM</name>
<gene>
    <name evidence="1" type="ORF">MJO52_03075</name>
</gene>
<sequence>MNKSDGVEEAIKKLIEHFGGQQAAARALKVSQPTISNLLRGIHGASATLALRAERVGGGLVRAEDLCPKLAELFEVADQQGIPEFREAS</sequence>
<dbReference type="InterPro" id="IPR010982">
    <property type="entry name" value="Lambda_DNA-bd_dom_sf"/>
</dbReference>
<dbReference type="SUPFAM" id="SSF47413">
    <property type="entry name" value="lambda repressor-like DNA-binding domains"/>
    <property type="match status" value="1"/>
</dbReference>
<dbReference type="Pfam" id="PF15943">
    <property type="entry name" value="YdaS_toxin"/>
    <property type="match status" value="1"/>
</dbReference>
<dbReference type="RefSeq" id="WP_252084494.1">
    <property type="nucleotide sequence ID" value="NZ_CP092418.1"/>
</dbReference>
<dbReference type="InterPro" id="IPR031856">
    <property type="entry name" value="YdaS_toxin-like"/>
</dbReference>
<evidence type="ECO:0000313" key="2">
    <source>
        <dbReference type="Proteomes" id="UP001055658"/>
    </source>
</evidence>
<dbReference type="Proteomes" id="UP001055658">
    <property type="component" value="Chromosome"/>
</dbReference>
<protein>
    <submittedName>
        <fullName evidence="1">Helix-turn-helix domain-containing protein</fullName>
    </submittedName>
</protein>
<dbReference type="Gene3D" id="1.10.260.40">
    <property type="entry name" value="lambda repressor-like DNA-binding domains"/>
    <property type="match status" value="1"/>
</dbReference>
<evidence type="ECO:0000313" key="1">
    <source>
        <dbReference type="EMBL" id="USD22132.1"/>
    </source>
</evidence>
<reference evidence="1" key="1">
    <citation type="submission" date="2022-02" db="EMBL/GenBank/DDBJ databases">
        <title>Coral-associated bacteria.</title>
        <authorList>
            <person name="Tang K."/>
            <person name="Wang X."/>
        </authorList>
    </citation>
    <scope>NUCLEOTIDE SEQUENCE</scope>
    <source>
        <strain evidence="1">SCSIO 43006</strain>
    </source>
</reference>
<dbReference type="InterPro" id="IPR001387">
    <property type="entry name" value="Cro/C1-type_HTH"/>
</dbReference>
<keyword evidence="2" id="KW-1185">Reference proteome</keyword>
<proteinExistence type="predicted"/>
<dbReference type="EMBL" id="CP092418">
    <property type="protein sequence ID" value="USD22132.1"/>
    <property type="molecule type" value="Genomic_DNA"/>
</dbReference>
<organism evidence="1 2">
    <name type="scientific">Microbulbifer variabilis</name>
    <dbReference type="NCBI Taxonomy" id="266805"/>
    <lineage>
        <taxon>Bacteria</taxon>
        <taxon>Pseudomonadati</taxon>
        <taxon>Pseudomonadota</taxon>
        <taxon>Gammaproteobacteria</taxon>
        <taxon>Cellvibrionales</taxon>
        <taxon>Microbulbiferaceae</taxon>
        <taxon>Microbulbifer</taxon>
    </lineage>
</organism>